<keyword evidence="3" id="KW-0479">Metal-binding</keyword>
<keyword evidence="9" id="KW-1185">Reference proteome</keyword>
<dbReference type="Proteomes" id="UP000568664">
    <property type="component" value="Unassembled WGS sequence"/>
</dbReference>
<dbReference type="PRINTS" id="PR00090">
    <property type="entry name" value="RNGDIOXGNASE"/>
</dbReference>
<name>A0A7Y0Q9E2_9GAMM</name>
<comment type="cofactor">
    <cofactor evidence="1">
        <name>Fe cation</name>
        <dbReference type="ChEBI" id="CHEBI:24875"/>
    </cofactor>
</comment>
<comment type="caution">
    <text evidence="8">The sequence shown here is derived from an EMBL/GenBank/DDBJ whole genome shotgun (WGS) entry which is preliminary data.</text>
</comment>
<evidence type="ECO:0000256" key="5">
    <source>
        <dbReference type="ARBA" id="ARBA00023004"/>
    </source>
</evidence>
<dbReference type="Pfam" id="PF00848">
    <property type="entry name" value="Ring_hydroxyl_A"/>
    <property type="match status" value="1"/>
</dbReference>
<evidence type="ECO:0000259" key="7">
    <source>
        <dbReference type="PROSITE" id="PS51296"/>
    </source>
</evidence>
<reference evidence="8 9" key="1">
    <citation type="submission" date="2020-04" db="EMBL/GenBank/DDBJ databases">
        <title>Thalassotalea sp. M1531, isolated from the surface of marine red alga.</title>
        <authorList>
            <person name="Pang L."/>
            <person name="Lu D.-C."/>
        </authorList>
    </citation>
    <scope>NUCLEOTIDE SEQUENCE [LARGE SCALE GENOMIC DNA]</scope>
    <source>
        <strain evidence="8 9">M1531</strain>
    </source>
</reference>
<keyword evidence="6" id="KW-0411">Iron-sulfur</keyword>
<accession>A0A7Y0Q9E2</accession>
<dbReference type="Gene3D" id="2.102.10.10">
    <property type="entry name" value="Rieske [2Fe-2S] iron-sulphur domain"/>
    <property type="match status" value="1"/>
</dbReference>
<organism evidence="8 9">
    <name type="scientific">Thalassotalea algicola</name>
    <dbReference type="NCBI Taxonomy" id="2716224"/>
    <lineage>
        <taxon>Bacteria</taxon>
        <taxon>Pseudomonadati</taxon>
        <taxon>Pseudomonadota</taxon>
        <taxon>Gammaproteobacteria</taxon>
        <taxon>Alteromonadales</taxon>
        <taxon>Colwelliaceae</taxon>
        <taxon>Thalassotalea</taxon>
    </lineage>
</organism>
<evidence type="ECO:0000256" key="1">
    <source>
        <dbReference type="ARBA" id="ARBA00001962"/>
    </source>
</evidence>
<evidence type="ECO:0000256" key="4">
    <source>
        <dbReference type="ARBA" id="ARBA00023002"/>
    </source>
</evidence>
<dbReference type="SUPFAM" id="SSF55961">
    <property type="entry name" value="Bet v1-like"/>
    <property type="match status" value="1"/>
</dbReference>
<feature type="domain" description="Rieske" evidence="7">
    <location>
        <begin position="29"/>
        <end position="138"/>
    </location>
</feature>
<sequence length="378" mass="43815">MNQNLLSAQDYTDEQTFALEQQKLFSNTWHFCGLAEDLSQPNEYLTVQAGNNNLLVYRNEQGELNALHNICRHRGMQLVEGKGKLKRTISCPYHDWTYSQTGELKSMPKQKQDFEGIDKKCLSLKQAQAGIWRGMIWVHPDPKAIALAEFFAPMNQHLAPYEVEQLIEAKDYVIEETIHANWKLVVENYIDHYHLAQLHAGTLAMYDHHQAEFGFAGEHFYFWEPLTKDYHTDIAKNSPYPMLMDKDDMRLGAWVPMLFPCIGLAETESSWSVFQIIPLAVNKTKVVIRSKVKDCSMMEYLKQASSSYSYWQRKVKGKYQSYDETHALGSGDFMKEDIYVCEHLQKSLASPYFEFGPSASHGELPIREFQKRVLTWRS</sequence>
<dbReference type="Gene3D" id="3.90.380.10">
    <property type="entry name" value="Naphthalene 1,2-dioxygenase Alpha Subunit, Chain A, domain 1"/>
    <property type="match status" value="2"/>
</dbReference>
<dbReference type="AlphaFoldDB" id="A0A7Y0Q9E2"/>
<dbReference type="GO" id="GO:0051537">
    <property type="term" value="F:2 iron, 2 sulfur cluster binding"/>
    <property type="evidence" value="ECO:0007669"/>
    <property type="project" value="UniProtKB-KW"/>
</dbReference>
<dbReference type="Pfam" id="PF00355">
    <property type="entry name" value="Rieske"/>
    <property type="match status" value="1"/>
</dbReference>
<dbReference type="GO" id="GO:0051213">
    <property type="term" value="F:dioxygenase activity"/>
    <property type="evidence" value="ECO:0007669"/>
    <property type="project" value="UniProtKB-KW"/>
</dbReference>
<dbReference type="PANTHER" id="PTHR43756:SF5">
    <property type="entry name" value="CHOLINE MONOOXYGENASE, CHLOROPLASTIC"/>
    <property type="match status" value="1"/>
</dbReference>
<dbReference type="SUPFAM" id="SSF50022">
    <property type="entry name" value="ISP domain"/>
    <property type="match status" value="1"/>
</dbReference>
<dbReference type="InterPro" id="IPR001663">
    <property type="entry name" value="Rng_hydr_dOase-A"/>
</dbReference>
<evidence type="ECO:0000256" key="3">
    <source>
        <dbReference type="ARBA" id="ARBA00022723"/>
    </source>
</evidence>
<dbReference type="InterPro" id="IPR015879">
    <property type="entry name" value="Ring_hydroxy_dOase_asu_C_dom"/>
</dbReference>
<dbReference type="CDD" id="cd03469">
    <property type="entry name" value="Rieske_RO_Alpha_N"/>
    <property type="match status" value="1"/>
</dbReference>
<proteinExistence type="predicted"/>
<dbReference type="PANTHER" id="PTHR43756">
    <property type="entry name" value="CHOLINE MONOOXYGENASE, CHLOROPLASTIC"/>
    <property type="match status" value="1"/>
</dbReference>
<dbReference type="EMBL" id="JABBXH010000006">
    <property type="protein sequence ID" value="NMP33125.1"/>
    <property type="molecule type" value="Genomic_DNA"/>
</dbReference>
<evidence type="ECO:0000256" key="6">
    <source>
        <dbReference type="ARBA" id="ARBA00023014"/>
    </source>
</evidence>
<keyword evidence="8" id="KW-0223">Dioxygenase</keyword>
<gene>
    <name evidence="8" type="ORF">HII17_16320</name>
</gene>
<protein>
    <submittedName>
        <fullName evidence="8">Aromatic ring-hydroxylating dioxygenase subunit alpha</fullName>
    </submittedName>
</protein>
<keyword evidence="2" id="KW-0001">2Fe-2S</keyword>
<keyword evidence="4" id="KW-0560">Oxidoreductase</keyword>
<dbReference type="InterPro" id="IPR017941">
    <property type="entry name" value="Rieske_2Fe-2S"/>
</dbReference>
<evidence type="ECO:0000313" key="9">
    <source>
        <dbReference type="Proteomes" id="UP000568664"/>
    </source>
</evidence>
<dbReference type="InterPro" id="IPR036922">
    <property type="entry name" value="Rieske_2Fe-2S_sf"/>
</dbReference>
<evidence type="ECO:0000256" key="2">
    <source>
        <dbReference type="ARBA" id="ARBA00022714"/>
    </source>
</evidence>
<dbReference type="GO" id="GO:0005506">
    <property type="term" value="F:iron ion binding"/>
    <property type="evidence" value="ECO:0007669"/>
    <property type="project" value="InterPro"/>
</dbReference>
<dbReference type="PROSITE" id="PS51296">
    <property type="entry name" value="RIESKE"/>
    <property type="match status" value="1"/>
</dbReference>
<keyword evidence="5" id="KW-0408">Iron</keyword>
<evidence type="ECO:0000313" key="8">
    <source>
        <dbReference type="EMBL" id="NMP33125.1"/>
    </source>
</evidence>
<dbReference type="RefSeq" id="WP_169076439.1">
    <property type="nucleotide sequence ID" value="NZ_JABBXH010000006.1"/>
</dbReference>
<dbReference type="CDD" id="cd00680">
    <property type="entry name" value="RHO_alpha_C"/>
    <property type="match status" value="1"/>
</dbReference>